<keyword evidence="1" id="KW-1133">Transmembrane helix</keyword>
<reference evidence="2 3" key="1">
    <citation type="journal article" date="2021" name="Sci. Rep.">
        <title>Genome sequencing of the multicellular alga Astrephomene provides insights into convergent evolution of germ-soma differentiation.</title>
        <authorList>
            <person name="Yamashita S."/>
            <person name="Yamamoto K."/>
            <person name="Matsuzaki R."/>
            <person name="Suzuki S."/>
            <person name="Yamaguchi H."/>
            <person name="Hirooka S."/>
            <person name="Minakuchi Y."/>
            <person name="Miyagishima S."/>
            <person name="Kawachi M."/>
            <person name="Toyoda A."/>
            <person name="Nozaki H."/>
        </authorList>
    </citation>
    <scope>NUCLEOTIDE SEQUENCE [LARGE SCALE GENOMIC DNA]</scope>
    <source>
        <strain evidence="2 3">NIES-4017</strain>
    </source>
</reference>
<organism evidence="2 3">
    <name type="scientific">Astrephomene gubernaculifera</name>
    <dbReference type="NCBI Taxonomy" id="47775"/>
    <lineage>
        <taxon>Eukaryota</taxon>
        <taxon>Viridiplantae</taxon>
        <taxon>Chlorophyta</taxon>
        <taxon>core chlorophytes</taxon>
        <taxon>Chlorophyceae</taxon>
        <taxon>CS clade</taxon>
        <taxon>Chlamydomonadales</taxon>
        <taxon>Astrephomenaceae</taxon>
        <taxon>Astrephomene</taxon>
    </lineage>
</organism>
<dbReference type="GO" id="GO:0050659">
    <property type="term" value="F:N-acetylgalactosamine 4-sulfate 6-O-sulfotransferase activity"/>
    <property type="evidence" value="ECO:0007669"/>
    <property type="project" value="TreeGrafter"/>
</dbReference>
<protein>
    <submittedName>
        <fullName evidence="2">Uncharacterized protein</fullName>
    </submittedName>
</protein>
<dbReference type="PANTHER" id="PTHR15723">
    <property type="entry name" value="CARBOHYDRATE SULFOTRANSFERASE 15"/>
    <property type="match status" value="1"/>
</dbReference>
<evidence type="ECO:0000313" key="3">
    <source>
        <dbReference type="Proteomes" id="UP001054857"/>
    </source>
</evidence>
<keyword evidence="1" id="KW-0472">Membrane</keyword>
<comment type="caution">
    <text evidence="2">The sequence shown here is derived from an EMBL/GenBank/DDBJ whole genome shotgun (WGS) entry which is preliminary data.</text>
</comment>
<keyword evidence="1" id="KW-0812">Transmembrane</keyword>
<name>A0AAD3DQM8_9CHLO</name>
<dbReference type="PROSITE" id="PS51257">
    <property type="entry name" value="PROKAR_LIPOPROTEIN"/>
    <property type="match status" value="1"/>
</dbReference>
<proteinExistence type="predicted"/>
<feature type="non-terminal residue" evidence="2">
    <location>
        <position position="1"/>
    </location>
</feature>
<sequence length="124" mass="13844">MFNRRDNRHFNVLRLTWYTYLILGCWSLGHVHASGSKARKLQGAGVPRGWELREALEKLDRDLYDNAPGPERPYISQLKNPCWATDVDGRGPYGGAVRCLPYALLLGGFQCGAASLFAALSKHP</sequence>
<dbReference type="Proteomes" id="UP001054857">
    <property type="component" value="Unassembled WGS sequence"/>
</dbReference>
<dbReference type="EMBL" id="BMAR01000009">
    <property type="protein sequence ID" value="GFR45167.1"/>
    <property type="molecule type" value="Genomic_DNA"/>
</dbReference>
<dbReference type="GO" id="GO:0019319">
    <property type="term" value="P:hexose biosynthetic process"/>
    <property type="evidence" value="ECO:0007669"/>
    <property type="project" value="TreeGrafter"/>
</dbReference>
<dbReference type="AlphaFoldDB" id="A0AAD3DQM8"/>
<keyword evidence="3" id="KW-1185">Reference proteome</keyword>
<dbReference type="InterPro" id="IPR052654">
    <property type="entry name" value="CS_Sulfotransferase"/>
</dbReference>
<evidence type="ECO:0000313" key="2">
    <source>
        <dbReference type="EMBL" id="GFR45167.1"/>
    </source>
</evidence>
<accession>A0AAD3DQM8</accession>
<feature type="transmembrane region" description="Helical" evidence="1">
    <location>
        <begin position="12"/>
        <end position="29"/>
    </location>
</feature>
<dbReference type="PANTHER" id="PTHR15723:SF0">
    <property type="entry name" value="CARBOHYDRATE SULFOTRANSFERASE 15"/>
    <property type="match status" value="1"/>
</dbReference>
<evidence type="ECO:0000256" key="1">
    <source>
        <dbReference type="SAM" id="Phobius"/>
    </source>
</evidence>
<gene>
    <name evidence="2" type="ORF">Agub_g6552</name>
</gene>